<evidence type="ECO:0000313" key="1">
    <source>
        <dbReference type="EMBL" id="SSC64836.1"/>
    </source>
</evidence>
<dbReference type="AlphaFoldDB" id="A0A376AAL3"/>
<protein>
    <recommendedName>
        <fullName evidence="3">OsmC-like protein</fullName>
    </recommendedName>
</protein>
<keyword evidence="2" id="KW-1185">Reference proteome</keyword>
<sequence length="139" mass="14862">MQQSKVRTTGATASLGRTGFPHIVTPTGGTLDIVTGPSQPGFNPLDLLYASLASCMAMSARIAAHRMGVHENIREIRVEASGQKADEGLSRIARFDILFTIDGDIDAQTRRAIVHDAEEICTVSNTLSGNPSLDLRLAE</sequence>
<dbReference type="Gene3D" id="3.30.300.20">
    <property type="match status" value="1"/>
</dbReference>
<dbReference type="OrthoDB" id="8277427at2"/>
<gene>
    <name evidence="1" type="ORF">RHIZ70_544</name>
</gene>
<dbReference type="Pfam" id="PF02566">
    <property type="entry name" value="OsmC"/>
    <property type="match status" value="1"/>
</dbReference>
<dbReference type="InterPro" id="IPR036102">
    <property type="entry name" value="OsmC/Ohrsf"/>
</dbReference>
<name>A0A376AAL3_9HYPH</name>
<dbReference type="PANTHER" id="PTHR34352">
    <property type="entry name" value="PROTEIN YHFA"/>
    <property type="match status" value="1"/>
</dbReference>
<evidence type="ECO:0000313" key="2">
    <source>
        <dbReference type="Proteomes" id="UP000254764"/>
    </source>
</evidence>
<organism evidence="1 2">
    <name type="scientific">Ciceribacter selenitireducens ATCC BAA-1503</name>
    <dbReference type="NCBI Taxonomy" id="1336235"/>
    <lineage>
        <taxon>Bacteria</taxon>
        <taxon>Pseudomonadati</taxon>
        <taxon>Pseudomonadota</taxon>
        <taxon>Alphaproteobacteria</taxon>
        <taxon>Hyphomicrobiales</taxon>
        <taxon>Rhizobiaceae</taxon>
        <taxon>Ciceribacter</taxon>
    </lineage>
</organism>
<dbReference type="Proteomes" id="UP000254764">
    <property type="component" value="Unassembled WGS sequence"/>
</dbReference>
<proteinExistence type="predicted"/>
<dbReference type="SUPFAM" id="SSF82784">
    <property type="entry name" value="OsmC-like"/>
    <property type="match status" value="1"/>
</dbReference>
<dbReference type="InterPro" id="IPR003718">
    <property type="entry name" value="OsmC/Ohr_fam"/>
</dbReference>
<evidence type="ECO:0008006" key="3">
    <source>
        <dbReference type="Google" id="ProtNLM"/>
    </source>
</evidence>
<dbReference type="PANTHER" id="PTHR34352:SF1">
    <property type="entry name" value="PROTEIN YHFA"/>
    <property type="match status" value="1"/>
</dbReference>
<dbReference type="EMBL" id="UEYP01000014">
    <property type="protein sequence ID" value="SSC64836.1"/>
    <property type="molecule type" value="Genomic_DNA"/>
</dbReference>
<reference evidence="2" key="1">
    <citation type="submission" date="2018-07" db="EMBL/GenBank/DDBJ databases">
        <authorList>
            <person name="Peiro R."/>
            <person name="Begona"/>
            <person name="Cbmso G."/>
            <person name="Lopez M."/>
            <person name="Gonzalez S."/>
        </authorList>
    </citation>
    <scope>NUCLEOTIDE SEQUENCE [LARGE SCALE GENOMIC DNA]</scope>
</reference>
<dbReference type="InterPro" id="IPR015946">
    <property type="entry name" value="KH_dom-like_a/b"/>
</dbReference>
<accession>A0A376AAL3</accession>
<dbReference type="RefSeq" id="WP_115671999.1">
    <property type="nucleotide sequence ID" value="NZ_UEYP01000014.1"/>
</dbReference>